<gene>
    <name evidence="2" type="ORF">JS533_000805</name>
</gene>
<feature type="transmembrane region" description="Helical" evidence="1">
    <location>
        <begin position="47"/>
        <end position="69"/>
    </location>
</feature>
<keyword evidence="1" id="KW-1133">Transmembrane helix</keyword>
<keyword evidence="1" id="KW-0472">Membrane</keyword>
<comment type="caution">
    <text evidence="2">The sequence shown here is derived from an EMBL/GenBank/DDBJ whole genome shotgun (WGS) entry which is preliminary data.</text>
</comment>
<name>A0ABS9VRW0_9BIFI</name>
<dbReference type="Proteomes" id="UP000710815">
    <property type="component" value="Unassembled WGS sequence"/>
</dbReference>
<evidence type="ECO:0000313" key="3">
    <source>
        <dbReference type="Proteomes" id="UP000710815"/>
    </source>
</evidence>
<evidence type="ECO:0000313" key="2">
    <source>
        <dbReference type="EMBL" id="MCH9274830.1"/>
    </source>
</evidence>
<dbReference type="Pfam" id="PF07690">
    <property type="entry name" value="MFS_1"/>
    <property type="match status" value="1"/>
</dbReference>
<reference evidence="2 3" key="2">
    <citation type="journal article" date="2021" name="Syst. Appl. Microbiol.">
        <title>Phylogenetic classification of ten novel species belonging to the genus Bifidobacterium comprising B. phasiani sp. nov., B. pongonis sp. nov., B. saguinibicoloris sp. nov., B. colobi sp. nov., B. simiiventris sp. nov., B. santillanense sp. nov., B. miconis sp. nov., B. amazonense sp. nov., B. pluvialisilvae sp. nov., and B. miconisargentati sp. nov.</title>
        <authorList>
            <person name="Lugli G.A."/>
            <person name="Calvete-Torre I."/>
            <person name="Alessandri G."/>
            <person name="Milani C."/>
            <person name="Turroni F."/>
            <person name="Laiolo P."/>
            <person name="Ossiprandi M.C."/>
            <person name="Margolles A."/>
            <person name="Ruiz L."/>
            <person name="Ventura M."/>
        </authorList>
    </citation>
    <scope>NUCLEOTIDE SEQUENCE [LARGE SCALE GENOMIC DNA]</scope>
    <source>
        <strain evidence="2 3">MA1</strain>
    </source>
</reference>
<feature type="transmembrane region" description="Helical" evidence="1">
    <location>
        <begin position="81"/>
        <end position="99"/>
    </location>
</feature>
<dbReference type="Gene3D" id="1.20.1250.20">
    <property type="entry name" value="MFS general substrate transporter like domains"/>
    <property type="match status" value="1"/>
</dbReference>
<dbReference type="InterPro" id="IPR036259">
    <property type="entry name" value="MFS_trans_sf"/>
</dbReference>
<dbReference type="SUPFAM" id="SSF103473">
    <property type="entry name" value="MFS general substrate transporter"/>
    <property type="match status" value="1"/>
</dbReference>
<keyword evidence="1" id="KW-0812">Transmembrane</keyword>
<reference evidence="2 3" key="1">
    <citation type="journal article" date="2021" name="Environ. Microbiol.">
        <title>Genetic insights into the dark matter of the mammalian gut microbiota through targeted genome reconstruction.</title>
        <authorList>
            <person name="Lugli G.A."/>
            <person name="Alessandri G."/>
            <person name="Milani C."/>
            <person name="Viappiani A."/>
            <person name="Fontana F."/>
            <person name="Tarracchini C."/>
            <person name="Mancabelli L."/>
            <person name="Argentini C."/>
            <person name="Ruiz L."/>
            <person name="Margolles A."/>
            <person name="van Sinderen D."/>
            <person name="Turroni F."/>
            <person name="Ventura M."/>
        </authorList>
    </citation>
    <scope>NUCLEOTIDE SEQUENCE [LARGE SCALE GENOMIC DNA]</scope>
    <source>
        <strain evidence="2 3">MA1</strain>
    </source>
</reference>
<dbReference type="RefSeq" id="WP_241512674.1">
    <property type="nucleotide sequence ID" value="NZ_JAFEJT020000002.1"/>
</dbReference>
<dbReference type="EMBL" id="JAFEJT020000002">
    <property type="protein sequence ID" value="MCH9274830.1"/>
    <property type="molecule type" value="Genomic_DNA"/>
</dbReference>
<keyword evidence="3" id="KW-1185">Reference proteome</keyword>
<dbReference type="InterPro" id="IPR011701">
    <property type="entry name" value="MFS"/>
</dbReference>
<proteinExistence type="predicted"/>
<feature type="transmembrane region" description="Helical" evidence="1">
    <location>
        <begin position="21"/>
        <end position="41"/>
    </location>
</feature>
<sequence length="165" mass="17604">MARLSLLEISELPKDLRNLCVNSAVNMAGAGVMTAGYVVYLTTYLQLSATALSMVLSGMPLGLFLGSLVAGRMVDLTNPKWCIIWSNVLFAAAMCALVSLSDARFITIAMFVGGVASSLNYPAKSVYTVAGGHGHIVLSRSVMRSWTYLGSGFGSRTRFATWHIG</sequence>
<organism evidence="2 3">
    <name type="scientific">Bifidobacterium amazonense</name>
    <dbReference type="NCBI Taxonomy" id="2809027"/>
    <lineage>
        <taxon>Bacteria</taxon>
        <taxon>Bacillati</taxon>
        <taxon>Actinomycetota</taxon>
        <taxon>Actinomycetes</taxon>
        <taxon>Bifidobacteriales</taxon>
        <taxon>Bifidobacteriaceae</taxon>
        <taxon>Bifidobacterium</taxon>
    </lineage>
</organism>
<accession>A0ABS9VRW0</accession>
<evidence type="ECO:0000256" key="1">
    <source>
        <dbReference type="SAM" id="Phobius"/>
    </source>
</evidence>
<protein>
    <submittedName>
        <fullName evidence="2">MFS transporter</fullName>
    </submittedName>
</protein>